<evidence type="ECO:0000313" key="2">
    <source>
        <dbReference type="Proteomes" id="UP001066276"/>
    </source>
</evidence>
<accession>A0AAV7Q0C4</accession>
<name>A0AAV7Q0C4_PLEWA</name>
<evidence type="ECO:0000313" key="1">
    <source>
        <dbReference type="EMBL" id="KAJ1132700.1"/>
    </source>
</evidence>
<comment type="caution">
    <text evidence="1">The sequence shown here is derived from an EMBL/GenBank/DDBJ whole genome shotgun (WGS) entry which is preliminary data.</text>
</comment>
<sequence length="91" mass="10403">MSGTAVGFPTLHWRRGRRLHVFRIARQRPLIQRCSYGGCDHLQDLGTSKRRLHSTWCSCRFCGSLPQHTILTSQVKPSKKQLRTLLTEVGS</sequence>
<proteinExistence type="predicted"/>
<dbReference type="Proteomes" id="UP001066276">
    <property type="component" value="Chromosome 7"/>
</dbReference>
<dbReference type="AlphaFoldDB" id="A0AAV7Q0C4"/>
<dbReference type="EMBL" id="JANPWB010000011">
    <property type="protein sequence ID" value="KAJ1132700.1"/>
    <property type="molecule type" value="Genomic_DNA"/>
</dbReference>
<organism evidence="1 2">
    <name type="scientific">Pleurodeles waltl</name>
    <name type="common">Iberian ribbed newt</name>
    <dbReference type="NCBI Taxonomy" id="8319"/>
    <lineage>
        <taxon>Eukaryota</taxon>
        <taxon>Metazoa</taxon>
        <taxon>Chordata</taxon>
        <taxon>Craniata</taxon>
        <taxon>Vertebrata</taxon>
        <taxon>Euteleostomi</taxon>
        <taxon>Amphibia</taxon>
        <taxon>Batrachia</taxon>
        <taxon>Caudata</taxon>
        <taxon>Salamandroidea</taxon>
        <taxon>Salamandridae</taxon>
        <taxon>Pleurodelinae</taxon>
        <taxon>Pleurodeles</taxon>
    </lineage>
</organism>
<gene>
    <name evidence="1" type="ORF">NDU88_011003</name>
</gene>
<reference evidence="1" key="1">
    <citation type="journal article" date="2022" name="bioRxiv">
        <title>Sequencing and chromosome-scale assembly of the giantPleurodeles waltlgenome.</title>
        <authorList>
            <person name="Brown T."/>
            <person name="Elewa A."/>
            <person name="Iarovenko S."/>
            <person name="Subramanian E."/>
            <person name="Araus A.J."/>
            <person name="Petzold A."/>
            <person name="Susuki M."/>
            <person name="Suzuki K.-i.T."/>
            <person name="Hayashi T."/>
            <person name="Toyoda A."/>
            <person name="Oliveira C."/>
            <person name="Osipova E."/>
            <person name="Leigh N.D."/>
            <person name="Simon A."/>
            <person name="Yun M.H."/>
        </authorList>
    </citation>
    <scope>NUCLEOTIDE SEQUENCE</scope>
    <source>
        <strain evidence="1">20211129_DDA</strain>
        <tissue evidence="1">Liver</tissue>
    </source>
</reference>
<keyword evidence="2" id="KW-1185">Reference proteome</keyword>
<protein>
    <submittedName>
        <fullName evidence="1">Uncharacterized protein</fullName>
    </submittedName>
</protein>